<dbReference type="RefSeq" id="WP_184402188.1">
    <property type="nucleotide sequence ID" value="NZ_JACHHJ010000001.1"/>
</dbReference>
<proteinExistence type="predicted"/>
<organism evidence="2 3">
    <name type="scientific">Geomicrobium halophilum</name>
    <dbReference type="NCBI Taxonomy" id="549000"/>
    <lineage>
        <taxon>Bacteria</taxon>
        <taxon>Bacillati</taxon>
        <taxon>Bacillota</taxon>
        <taxon>Bacilli</taxon>
        <taxon>Bacillales</taxon>
        <taxon>Geomicrobium</taxon>
    </lineage>
</organism>
<gene>
    <name evidence="2" type="ORF">HNR44_000110</name>
</gene>
<name>A0A841PPF3_9BACL</name>
<feature type="region of interest" description="Disordered" evidence="1">
    <location>
        <begin position="1"/>
        <end position="23"/>
    </location>
</feature>
<dbReference type="AlphaFoldDB" id="A0A841PPF3"/>
<protein>
    <submittedName>
        <fullName evidence="2">Uncharacterized protein</fullName>
    </submittedName>
</protein>
<reference evidence="2 3" key="1">
    <citation type="submission" date="2020-08" db="EMBL/GenBank/DDBJ databases">
        <title>Genomic Encyclopedia of Type Strains, Phase IV (KMG-IV): sequencing the most valuable type-strain genomes for metagenomic binning, comparative biology and taxonomic classification.</title>
        <authorList>
            <person name="Goeker M."/>
        </authorList>
    </citation>
    <scope>NUCLEOTIDE SEQUENCE [LARGE SCALE GENOMIC DNA]</scope>
    <source>
        <strain evidence="2 3">DSM 21769</strain>
    </source>
</reference>
<accession>A0A841PPF3</accession>
<comment type="caution">
    <text evidence="2">The sequence shown here is derived from an EMBL/GenBank/DDBJ whole genome shotgun (WGS) entry which is preliminary data.</text>
</comment>
<keyword evidence="3" id="KW-1185">Reference proteome</keyword>
<dbReference type="Proteomes" id="UP000568839">
    <property type="component" value="Unassembled WGS sequence"/>
</dbReference>
<dbReference type="EMBL" id="JACHHJ010000001">
    <property type="protein sequence ID" value="MBB6448161.1"/>
    <property type="molecule type" value="Genomic_DNA"/>
</dbReference>
<evidence type="ECO:0000313" key="3">
    <source>
        <dbReference type="Proteomes" id="UP000568839"/>
    </source>
</evidence>
<sequence>MKDDFKPKNGAKANNEGVDVTHDQVMRSYQIASDEQKIAEQNKEEKKD</sequence>
<evidence type="ECO:0000313" key="2">
    <source>
        <dbReference type="EMBL" id="MBB6448161.1"/>
    </source>
</evidence>
<evidence type="ECO:0000256" key="1">
    <source>
        <dbReference type="SAM" id="MobiDB-lite"/>
    </source>
</evidence>